<dbReference type="FunFam" id="3.40.50.720:FF:000101">
    <property type="entry name" value="GDP-L-fucose synthase"/>
    <property type="match status" value="1"/>
</dbReference>
<dbReference type="PANTHER" id="PTHR43238:SF1">
    <property type="entry name" value="GDP-L-FUCOSE SYNTHASE"/>
    <property type="match status" value="1"/>
</dbReference>
<evidence type="ECO:0000256" key="1">
    <source>
        <dbReference type="ARBA" id="ARBA00004883"/>
    </source>
</evidence>
<evidence type="ECO:0000256" key="3">
    <source>
        <dbReference type="ARBA" id="ARBA00012371"/>
    </source>
</evidence>
<gene>
    <name evidence="9" type="primary">fcl</name>
    <name evidence="11" type="ORF">AS030_17525</name>
</gene>
<evidence type="ECO:0000256" key="7">
    <source>
        <dbReference type="ARBA" id="ARBA00023268"/>
    </source>
</evidence>
<evidence type="ECO:0000256" key="2">
    <source>
        <dbReference type="ARBA" id="ARBA00005959"/>
    </source>
</evidence>
<evidence type="ECO:0000256" key="4">
    <source>
        <dbReference type="ARBA" id="ARBA00022857"/>
    </source>
</evidence>
<feature type="binding site" evidence="9">
    <location>
        <position position="270"/>
    </location>
    <ligand>
        <name>substrate</name>
    </ligand>
</feature>
<keyword evidence="6 9" id="KW-0413">Isomerase</keyword>
<keyword evidence="7 9" id="KW-0511">Multifunctional enzyme</keyword>
<dbReference type="GO" id="GO:0016853">
    <property type="term" value="F:isomerase activity"/>
    <property type="evidence" value="ECO:0007669"/>
    <property type="project" value="UniProtKB-KW"/>
</dbReference>
<evidence type="ECO:0000256" key="8">
    <source>
        <dbReference type="ARBA" id="ARBA00051935"/>
    </source>
</evidence>
<comment type="similarity">
    <text evidence="2 9">Belongs to the NAD(P)-dependent epimerase/dehydratase family. Fucose synthase subfamily.</text>
</comment>
<dbReference type="EMBL" id="LNQN01000005">
    <property type="protein sequence ID" value="KSU82071.1"/>
    <property type="molecule type" value="Genomic_DNA"/>
</dbReference>
<evidence type="ECO:0000313" key="11">
    <source>
        <dbReference type="EMBL" id="KSU82071.1"/>
    </source>
</evidence>
<keyword evidence="5 9" id="KW-0560">Oxidoreductase</keyword>
<dbReference type="EC" id="1.1.1.271" evidence="3 9"/>
<organism evidence="11 12">
    <name type="scientific">Fictibacillus enclensis</name>
    <dbReference type="NCBI Taxonomy" id="1017270"/>
    <lineage>
        <taxon>Bacteria</taxon>
        <taxon>Bacillati</taxon>
        <taxon>Bacillota</taxon>
        <taxon>Bacilli</taxon>
        <taxon>Bacillales</taxon>
        <taxon>Fictibacillaceae</taxon>
        <taxon>Fictibacillus</taxon>
    </lineage>
</organism>
<dbReference type="InterPro" id="IPR028614">
    <property type="entry name" value="GDP_fucose/colitose_synth"/>
</dbReference>
<feature type="binding site" evidence="9">
    <location>
        <position position="210"/>
    </location>
    <ligand>
        <name>substrate</name>
    </ligand>
</feature>
<feature type="binding site" evidence="9">
    <location>
        <position position="180"/>
    </location>
    <ligand>
        <name>NADP(+)</name>
        <dbReference type="ChEBI" id="CHEBI:58349"/>
    </ligand>
</feature>
<dbReference type="Pfam" id="PF01370">
    <property type="entry name" value="Epimerase"/>
    <property type="match status" value="1"/>
</dbReference>
<comment type="pathway">
    <text evidence="1 9">Nucleotide-sugar biosynthesis; GDP-L-fucose biosynthesis via de novo pathway; GDP-L-fucose from GDP-alpha-D-mannose: step 2/2.</text>
</comment>
<feature type="active site" description="Proton donor/acceptor" evidence="9">
    <location>
        <position position="137"/>
    </location>
</feature>
<dbReference type="HAMAP" id="MF_00956">
    <property type="entry name" value="GDP_fucose_synth"/>
    <property type="match status" value="1"/>
</dbReference>
<feature type="binding site" evidence="9">
    <location>
        <position position="203"/>
    </location>
    <ligand>
        <name>substrate</name>
    </ligand>
</feature>
<dbReference type="GO" id="GO:0070401">
    <property type="term" value="F:NADP+ binding"/>
    <property type="evidence" value="ECO:0007669"/>
    <property type="project" value="UniProtKB-UniRule"/>
</dbReference>
<dbReference type="InterPro" id="IPR001509">
    <property type="entry name" value="Epimerase_deHydtase"/>
</dbReference>
<dbReference type="UniPathway" id="UPA00128">
    <property type="reaction ID" value="UER00191"/>
</dbReference>
<feature type="domain" description="NAD-dependent epimerase/dehydratase" evidence="10">
    <location>
        <begin position="7"/>
        <end position="238"/>
    </location>
</feature>
<sequence length="318" mass="35793">MNKDSKIYVAGHRGLVGSAILRKLQEEGYTNLVCKTSSELDLRDPLQVDSFFKNENIDYVFLAAAKVGGIVANNEYPADFIRDNLLIQTNVIDSAYRNGVEKLMFLGSTCIYPKMAPQPLKEEYLLTGELEPTNEAYAIAKIAGIKMCESYNRQYGTKYISVMPTNLYGVNDNFDLETSHVLPALLRKFHEAKENNKPFVEIWGTGTPKREFLYSDDLADACVFLMNNYEGNEIVNIGVGEDLEIKELAYKIKDVVGYEGELQFDTSKPDGTPRKLVDVTKLHSLGWKASTTLDEGLQKAYEGFLNYLETEKATNLVR</sequence>
<dbReference type="OrthoDB" id="9811425at2"/>
<evidence type="ECO:0000256" key="9">
    <source>
        <dbReference type="HAMAP-Rule" id="MF_00956"/>
    </source>
</evidence>
<evidence type="ECO:0000256" key="5">
    <source>
        <dbReference type="ARBA" id="ARBA00023002"/>
    </source>
</evidence>
<dbReference type="AlphaFoldDB" id="A0A0V8J4Q4"/>
<name>A0A0V8J4Q4_9BACL</name>
<dbReference type="Gene3D" id="3.40.50.720">
    <property type="entry name" value="NAD(P)-binding Rossmann-like Domain"/>
    <property type="match status" value="1"/>
</dbReference>
<feature type="binding site" evidence="9">
    <location>
        <begin position="164"/>
        <end position="167"/>
    </location>
    <ligand>
        <name>NADP(+)</name>
        <dbReference type="ChEBI" id="CHEBI:58349"/>
    </ligand>
</feature>
<dbReference type="Proteomes" id="UP000054099">
    <property type="component" value="Unassembled WGS sequence"/>
</dbReference>
<dbReference type="PANTHER" id="PTHR43238">
    <property type="entry name" value="GDP-L-FUCOSE SYNTHASE"/>
    <property type="match status" value="1"/>
</dbReference>
<feature type="binding site" evidence="9">
    <location>
        <position position="188"/>
    </location>
    <ligand>
        <name>substrate</name>
    </ligand>
</feature>
<dbReference type="GO" id="GO:0050577">
    <property type="term" value="F:GDP-L-fucose synthase activity"/>
    <property type="evidence" value="ECO:0007669"/>
    <property type="project" value="UniProtKB-UniRule"/>
</dbReference>
<reference evidence="11 12" key="1">
    <citation type="journal article" date="2014" name="Antonie Van Leeuwenhoek">
        <title>Fictibacillus enclensis sp. nov., isolated from marine sediment.</title>
        <authorList>
            <person name="Dastager S.G."/>
            <person name="Mawlankar R."/>
            <person name="Srinivasan K."/>
            <person name="Tang S.K."/>
            <person name="Lee J.C."/>
            <person name="Ramana V.V."/>
            <person name="Shouche Y.S."/>
        </authorList>
    </citation>
    <scope>NUCLEOTIDE SEQUENCE [LARGE SCALE GENOMIC DNA]</scope>
    <source>
        <strain evidence="11 12">NIO-1003</strain>
    </source>
</reference>
<comment type="function">
    <text evidence="9">Catalyzes the two-step NADP-dependent conversion of GDP-4-dehydro-6-deoxy-D-mannose to GDP-fucose, involving an epimerase and a reductase reaction.</text>
</comment>
<feature type="binding site" evidence="9">
    <location>
        <begin position="106"/>
        <end position="109"/>
    </location>
    <ligand>
        <name>NADP(+)</name>
        <dbReference type="ChEBI" id="CHEBI:58349"/>
    </ligand>
</feature>
<evidence type="ECO:0000313" key="12">
    <source>
        <dbReference type="Proteomes" id="UP000054099"/>
    </source>
</evidence>
<dbReference type="InterPro" id="IPR036291">
    <property type="entry name" value="NAD(P)-bd_dom_sf"/>
</dbReference>
<keyword evidence="4 9" id="KW-0521">NADP</keyword>
<dbReference type="Gene3D" id="3.90.25.10">
    <property type="entry name" value="UDP-galactose 4-epimerase, domain 1"/>
    <property type="match status" value="1"/>
</dbReference>
<feature type="site" description="Important for catalytic activity" evidence="9">
    <location>
        <position position="108"/>
    </location>
</feature>
<dbReference type="SUPFAM" id="SSF51735">
    <property type="entry name" value="NAD(P)-binding Rossmann-fold domains"/>
    <property type="match status" value="1"/>
</dbReference>
<protein>
    <recommendedName>
        <fullName evidence="3 9">GDP-L-fucose synthase</fullName>
        <ecNumber evidence="3 9">1.1.1.271</ecNumber>
    </recommendedName>
    <alternativeName>
        <fullName evidence="9">GDP-4-keto-6-deoxy-D-mannose-3,5-epimerase-4-reductase</fullName>
    </alternativeName>
</protein>
<comment type="caution">
    <text evidence="11">The sequence shown here is derived from an EMBL/GenBank/DDBJ whole genome shotgun (WGS) entry which is preliminary data.</text>
</comment>
<evidence type="ECO:0000256" key="6">
    <source>
        <dbReference type="ARBA" id="ARBA00023235"/>
    </source>
</evidence>
<comment type="catalytic activity">
    <reaction evidence="8 9">
        <text>GDP-beta-L-fucose + NADP(+) = GDP-4-dehydro-alpha-D-rhamnose + NADPH + H(+)</text>
        <dbReference type="Rhea" id="RHEA:18885"/>
        <dbReference type="ChEBI" id="CHEBI:15378"/>
        <dbReference type="ChEBI" id="CHEBI:57273"/>
        <dbReference type="ChEBI" id="CHEBI:57783"/>
        <dbReference type="ChEBI" id="CHEBI:57964"/>
        <dbReference type="ChEBI" id="CHEBI:58349"/>
        <dbReference type="EC" id="1.1.1.271"/>
    </reaction>
</comment>
<feature type="binding site" evidence="9">
    <location>
        <begin position="11"/>
        <end position="17"/>
    </location>
    <ligand>
        <name>NADP(+)</name>
        <dbReference type="ChEBI" id="CHEBI:58349"/>
    </ligand>
</feature>
<evidence type="ECO:0000259" key="10">
    <source>
        <dbReference type="Pfam" id="PF01370"/>
    </source>
</evidence>
<dbReference type="CDD" id="cd05239">
    <property type="entry name" value="GDP_FS_SDR_e"/>
    <property type="match status" value="1"/>
</dbReference>
<proteinExistence type="inferred from homology"/>
<keyword evidence="12" id="KW-1185">Reference proteome</keyword>
<feature type="binding site" evidence="9">
    <location>
        <position position="141"/>
    </location>
    <ligand>
        <name>NADP(+)</name>
        <dbReference type="ChEBI" id="CHEBI:58349"/>
    </ligand>
</feature>
<feature type="site" description="Important for catalytic activity" evidence="9">
    <location>
        <position position="110"/>
    </location>
</feature>
<dbReference type="GO" id="GO:0042351">
    <property type="term" value="P:'de novo' GDP-L-fucose biosynthetic process"/>
    <property type="evidence" value="ECO:0007669"/>
    <property type="project" value="UniProtKB-UniRule"/>
</dbReference>
<dbReference type="RefSeq" id="WP_061974001.1">
    <property type="nucleotide sequence ID" value="NZ_FMAV01000003.1"/>
</dbReference>
<accession>A0A0V8J4Q4</accession>